<dbReference type="InterPro" id="IPR009056">
    <property type="entry name" value="Cyt_c-like_dom"/>
</dbReference>
<feature type="domain" description="Cytochrome c" evidence="6">
    <location>
        <begin position="740"/>
        <end position="878"/>
    </location>
</feature>
<evidence type="ECO:0000259" key="6">
    <source>
        <dbReference type="PROSITE" id="PS51007"/>
    </source>
</evidence>
<dbReference type="PROSITE" id="PS51007">
    <property type="entry name" value="CYTC"/>
    <property type="match status" value="1"/>
</dbReference>
<gene>
    <name evidence="7" type="ORF">P872_23470</name>
</gene>
<dbReference type="NCBIfam" id="TIGR02603">
    <property type="entry name" value="CxxCH_TIGR02603"/>
    <property type="match status" value="1"/>
</dbReference>
<dbReference type="InterPro" id="IPR036909">
    <property type="entry name" value="Cyt_c-like_dom_sf"/>
</dbReference>
<reference evidence="7 8" key="1">
    <citation type="journal article" date="2013" name="Genome Announc.">
        <title>Draft Genome Sequence of the Psychrophilic and Alkaliphilic Rhodonellum psychrophilum Strain GCM71T.</title>
        <authorList>
            <person name="Hauptmann A.L."/>
            <person name="Glaring M.A."/>
            <person name="Hallin P.F."/>
            <person name="Prieme A."/>
            <person name="Stougaard P."/>
        </authorList>
    </citation>
    <scope>NUCLEOTIDE SEQUENCE [LARGE SCALE GENOMIC DNA]</scope>
    <source>
        <strain evidence="7 8">GCM71</strain>
    </source>
</reference>
<protein>
    <recommendedName>
        <fullName evidence="6">Cytochrome c domain-containing protein</fullName>
    </recommendedName>
</protein>
<organism evidence="7 8">
    <name type="scientific">Rhodonellum psychrophilum GCM71 = DSM 17998</name>
    <dbReference type="NCBI Taxonomy" id="1123057"/>
    <lineage>
        <taxon>Bacteria</taxon>
        <taxon>Pseudomonadati</taxon>
        <taxon>Bacteroidota</taxon>
        <taxon>Cytophagia</taxon>
        <taxon>Cytophagales</taxon>
        <taxon>Cytophagaceae</taxon>
        <taxon>Rhodonellum</taxon>
    </lineage>
</organism>
<comment type="caution">
    <text evidence="7">The sequence shown here is derived from an EMBL/GenBank/DDBJ whole genome shotgun (WGS) entry which is preliminary data.</text>
</comment>
<evidence type="ECO:0000256" key="4">
    <source>
        <dbReference type="PROSITE-ProRule" id="PRU00433"/>
    </source>
</evidence>
<dbReference type="Proteomes" id="UP000016843">
    <property type="component" value="Unassembled WGS sequence"/>
</dbReference>
<evidence type="ECO:0000313" key="7">
    <source>
        <dbReference type="EMBL" id="ERM84672.1"/>
    </source>
</evidence>
<dbReference type="AlphaFoldDB" id="U5C8Y0"/>
<name>U5C8Y0_9BACT</name>
<keyword evidence="3 4" id="KW-0408">Iron</keyword>
<dbReference type="GO" id="GO:0020037">
    <property type="term" value="F:heme binding"/>
    <property type="evidence" value="ECO:0007669"/>
    <property type="project" value="InterPro"/>
</dbReference>
<dbReference type="PANTHER" id="PTHR33546">
    <property type="entry name" value="LARGE, MULTIFUNCTIONAL SECRETED PROTEIN-RELATED"/>
    <property type="match status" value="1"/>
</dbReference>
<dbReference type="InterPro" id="IPR011041">
    <property type="entry name" value="Quinoprot_gluc/sorb_DH_b-prop"/>
</dbReference>
<keyword evidence="5" id="KW-0732">Signal</keyword>
<dbReference type="Gene3D" id="2.120.10.30">
    <property type="entry name" value="TolB, C-terminal domain"/>
    <property type="match status" value="1"/>
</dbReference>
<dbReference type="PATRIC" id="fig|1123057.7.peg.210"/>
<evidence type="ECO:0000256" key="1">
    <source>
        <dbReference type="ARBA" id="ARBA00022617"/>
    </source>
</evidence>
<dbReference type="InterPro" id="IPR011042">
    <property type="entry name" value="6-blade_b-propeller_TolB-like"/>
</dbReference>
<dbReference type="GO" id="GO:0009055">
    <property type="term" value="F:electron transfer activity"/>
    <property type="evidence" value="ECO:0007669"/>
    <property type="project" value="InterPro"/>
</dbReference>
<feature type="chain" id="PRO_5004657995" description="Cytochrome c domain-containing protein" evidence="5">
    <location>
        <begin position="22"/>
        <end position="893"/>
    </location>
</feature>
<dbReference type="InterPro" id="IPR013427">
    <property type="entry name" value="Haem-bd_dom_put"/>
</dbReference>
<keyword evidence="1 4" id="KW-0349">Heme</keyword>
<dbReference type="Pfam" id="PF00034">
    <property type="entry name" value="Cytochrom_C"/>
    <property type="match status" value="1"/>
</dbReference>
<keyword evidence="2 4" id="KW-0479">Metal-binding</keyword>
<keyword evidence="8" id="KW-1185">Reference proteome</keyword>
<evidence type="ECO:0000313" key="8">
    <source>
        <dbReference type="Proteomes" id="UP000016843"/>
    </source>
</evidence>
<proteinExistence type="predicted"/>
<dbReference type="SUPFAM" id="SSF50952">
    <property type="entry name" value="Soluble quinoprotein glucose dehydrogenase"/>
    <property type="match status" value="1"/>
</dbReference>
<accession>U5C8Y0</accession>
<dbReference type="OrthoDB" id="627427at2"/>
<evidence type="ECO:0000256" key="3">
    <source>
        <dbReference type="ARBA" id="ARBA00023004"/>
    </source>
</evidence>
<dbReference type="eggNOG" id="COG2010">
    <property type="taxonomic scope" value="Bacteria"/>
</dbReference>
<dbReference type="Gene3D" id="1.10.760.10">
    <property type="entry name" value="Cytochrome c-like domain"/>
    <property type="match status" value="1"/>
</dbReference>
<dbReference type="SUPFAM" id="SSF46626">
    <property type="entry name" value="Cytochrome c"/>
    <property type="match status" value="1"/>
</dbReference>
<evidence type="ECO:0000256" key="2">
    <source>
        <dbReference type="ARBA" id="ARBA00022723"/>
    </source>
</evidence>
<sequence length="893" mass="99125">MHPMNSIKLFRFLPLLLLVFAACNKKTEDKGPIDPKVAKLKLPDGFVAEHIHSPGENEQGSWVAMTFDDKNRLITADQYGFLYRLEIPEIGSDSLAPKIEKLIVGNVQEPQVGMGYAQGLLYAFNSLYVMVNHNANENFEKSTGLYRLEDKDGDDQYETVTQIRGFTGEPGEHGPHSMKLSPDGKSIYLIAGNHVDVPEMDAYRLPKVWDEDNLFPLIKDPRGHANNRMAPGGWIAKIDPEGTNWELISAGFRNAFDFAINEAGDMFAYDADMEWDFGMPWYRPTRINHVTSGSEFGWRTGNSKWSPNFPDNLPAVLNIGQGSPTNAMFGTHAKFPEKYRTALYAFDWSFGIIYAIHLKPAGATYEATAEEFISGSPLPLTDGEIGPDGAMYFMTGGRRLESDLYRVYYDGEIKASEKKPLLASDLPQEAKLRRQLEEYHVSGAPAAGLDLAWPNLKNSDRFVQYAARIVLEHQPVNSWKAKALAEKDPATLTQAMIALARHSGKGQGEPMIQALIGIDYGSLNEKGKQDLLRAFELILYRQGTPNATVKNQLIAYLDPNFPANDNDLGRSLSVLLVHLDAPTAVEKTLALLKNAKDDPEYQKTFISSSDLVLRNPQYGLDIAQMLANVPPAQQTYYATVLGNAKAGWNPDLRNEYFTWIQNAFKYKGGRSYVGFIDRARKMALTHVDQKDFDLYNEMSGAALLTGSGNDLVVSDVQPEGPGRRWTVEEALPLMADLSSRDLVKGKAMYSATLCLSCHTMQGEGGIIGPDLTQLGTRFSAKDILESTINPSDVISEQYHSTIFELKAGGSVVGRLTDEDKTNYYVSQNPFAPETIRTVAKSEVASTKNSDVSIMLPGMINRLNEEELKDLMAYLISGGNPDHEVYQDKKITAK</sequence>
<dbReference type="eggNOG" id="COG2133">
    <property type="taxonomic scope" value="Bacteria"/>
</dbReference>
<dbReference type="GO" id="GO:0046872">
    <property type="term" value="F:metal ion binding"/>
    <property type="evidence" value="ECO:0007669"/>
    <property type="project" value="UniProtKB-KW"/>
</dbReference>
<dbReference type="PANTHER" id="PTHR33546:SF1">
    <property type="entry name" value="LARGE, MULTIFUNCTIONAL SECRETED PROTEIN"/>
    <property type="match status" value="1"/>
</dbReference>
<evidence type="ECO:0000256" key="5">
    <source>
        <dbReference type="SAM" id="SignalP"/>
    </source>
</evidence>
<dbReference type="RefSeq" id="WP_019597452.1">
    <property type="nucleotide sequence ID" value="NZ_AWXR01000002.1"/>
</dbReference>
<feature type="signal peptide" evidence="5">
    <location>
        <begin position="1"/>
        <end position="21"/>
    </location>
</feature>
<dbReference type="EMBL" id="AWXR01000002">
    <property type="protein sequence ID" value="ERM84672.1"/>
    <property type="molecule type" value="Genomic_DNA"/>
</dbReference>